<evidence type="ECO:0000259" key="1">
    <source>
        <dbReference type="Pfam" id="PF24764"/>
    </source>
</evidence>
<dbReference type="Proteomes" id="UP001217089">
    <property type="component" value="Unassembled WGS sequence"/>
</dbReference>
<dbReference type="InterPro" id="IPR058913">
    <property type="entry name" value="Integrase_dom_put"/>
</dbReference>
<dbReference type="EMBL" id="JARBDR010000337">
    <property type="protein sequence ID" value="KAJ8314463.1"/>
    <property type="molecule type" value="Genomic_DNA"/>
</dbReference>
<gene>
    <name evidence="2" type="ORF">KUTeg_006613</name>
</gene>
<evidence type="ECO:0000313" key="2">
    <source>
        <dbReference type="EMBL" id="KAJ8314463.1"/>
    </source>
</evidence>
<proteinExistence type="predicted"/>
<feature type="domain" description="Integrase core" evidence="1">
    <location>
        <begin position="9"/>
        <end position="56"/>
    </location>
</feature>
<comment type="caution">
    <text evidence="2">The sequence shown here is derived from an EMBL/GenBank/DDBJ whole genome shotgun (WGS) entry which is preliminary data.</text>
</comment>
<dbReference type="Pfam" id="PF24764">
    <property type="entry name" value="rva_4"/>
    <property type="match status" value="2"/>
</dbReference>
<keyword evidence="3" id="KW-1185">Reference proteome</keyword>
<protein>
    <recommendedName>
        <fullName evidence="1">Integrase core domain-containing protein</fullName>
    </recommendedName>
</protein>
<feature type="domain" description="Integrase core" evidence="1">
    <location>
        <begin position="63"/>
        <end position="101"/>
    </location>
</feature>
<reference evidence="2 3" key="1">
    <citation type="submission" date="2022-12" db="EMBL/GenBank/DDBJ databases">
        <title>Chromosome-level genome of Tegillarca granosa.</title>
        <authorList>
            <person name="Kim J."/>
        </authorList>
    </citation>
    <scope>NUCLEOTIDE SEQUENCE [LARGE SCALE GENOMIC DNA]</scope>
    <source>
        <strain evidence="2">Teg-2019</strain>
        <tissue evidence="2">Adductor muscle</tissue>
    </source>
</reference>
<accession>A0ABQ9FAS5</accession>
<name>A0ABQ9FAS5_TEGGR</name>
<organism evidence="2 3">
    <name type="scientific">Tegillarca granosa</name>
    <name type="common">Malaysian cockle</name>
    <name type="synonym">Anadara granosa</name>
    <dbReference type="NCBI Taxonomy" id="220873"/>
    <lineage>
        <taxon>Eukaryota</taxon>
        <taxon>Metazoa</taxon>
        <taxon>Spiralia</taxon>
        <taxon>Lophotrochozoa</taxon>
        <taxon>Mollusca</taxon>
        <taxon>Bivalvia</taxon>
        <taxon>Autobranchia</taxon>
        <taxon>Pteriomorphia</taxon>
        <taxon>Arcoida</taxon>
        <taxon>Arcoidea</taxon>
        <taxon>Arcidae</taxon>
        <taxon>Tegillarca</taxon>
    </lineage>
</organism>
<evidence type="ECO:0000313" key="3">
    <source>
        <dbReference type="Proteomes" id="UP001217089"/>
    </source>
</evidence>
<feature type="non-terminal residue" evidence="2">
    <location>
        <position position="177"/>
    </location>
</feature>
<sequence>MACRQELGNDRGSENVLVAEFMQNMRGIRQGSFIIGRSVHNSRIERLWREYIMQKVKDCWIALLEFSEAYNGHSIRTEHNRSPFQRWVSGMVHEKRQGQTAVRDIFEQSYEGFGIDYDEMLHIEPTDTSNSRYGESSVQIPNFQFKLQNDQLPILSDIFNPLSYSQDYGIDLYSNVR</sequence>